<keyword evidence="4" id="KW-1003">Cell membrane</keyword>
<evidence type="ECO:0000313" key="11">
    <source>
        <dbReference type="Proteomes" id="UP000309992"/>
    </source>
</evidence>
<keyword evidence="7 8" id="KW-0472">Membrane</keyword>
<evidence type="ECO:0000259" key="9">
    <source>
        <dbReference type="PROSITE" id="PS50928"/>
    </source>
</evidence>
<comment type="caution">
    <text evidence="10">The sequence shown here is derived from an EMBL/GenBank/DDBJ whole genome shotgun (WGS) entry which is preliminary data.</text>
</comment>
<evidence type="ECO:0000256" key="7">
    <source>
        <dbReference type="ARBA" id="ARBA00023136"/>
    </source>
</evidence>
<evidence type="ECO:0000256" key="1">
    <source>
        <dbReference type="ARBA" id="ARBA00004651"/>
    </source>
</evidence>
<proteinExistence type="inferred from homology"/>
<comment type="similarity">
    <text evidence="2">Belongs to the binding-protein-dependent transport system permease family. CysTW subfamily.</text>
</comment>
<feature type="transmembrane region" description="Helical" evidence="8">
    <location>
        <begin position="148"/>
        <end position="174"/>
    </location>
</feature>
<dbReference type="RefSeq" id="WP_137094474.1">
    <property type="nucleotide sequence ID" value="NZ_SWMS01000004.1"/>
</dbReference>
<comment type="subcellular location">
    <subcellularLocation>
        <location evidence="1 8">Cell membrane</location>
        <topology evidence="1 8">Multi-pass membrane protein</topology>
    </subcellularLocation>
</comment>
<keyword evidence="5 8" id="KW-0812">Transmembrane</keyword>
<evidence type="ECO:0000256" key="2">
    <source>
        <dbReference type="ARBA" id="ARBA00007069"/>
    </source>
</evidence>
<reference evidence="10 11" key="1">
    <citation type="journal article" date="2015" name="Antonie Van Leeuwenhoek">
        <title>Prauserella endophytica sp. nov., an endophytic actinobacterium isolated from Tamarix taklamakanensis.</title>
        <authorList>
            <person name="Liu J.M."/>
            <person name="Habden X."/>
            <person name="Guo L."/>
            <person name="Tuo L."/>
            <person name="Jiang Z.K."/>
            <person name="Liu S.W."/>
            <person name="Liu X.F."/>
            <person name="Chen L."/>
            <person name="Li R.F."/>
            <person name="Zhang Y.Q."/>
            <person name="Sun C.H."/>
        </authorList>
    </citation>
    <scope>NUCLEOTIDE SEQUENCE [LARGE SCALE GENOMIC DNA]</scope>
    <source>
        <strain evidence="10 11">CGMCC 4.7182</strain>
    </source>
</reference>
<feature type="transmembrane region" description="Helical" evidence="8">
    <location>
        <begin position="104"/>
        <end position="128"/>
    </location>
</feature>
<feature type="domain" description="ABC transmembrane type-1" evidence="9">
    <location>
        <begin position="70"/>
        <end position="272"/>
    </location>
</feature>
<dbReference type="InterPro" id="IPR000515">
    <property type="entry name" value="MetI-like"/>
</dbReference>
<evidence type="ECO:0000256" key="5">
    <source>
        <dbReference type="ARBA" id="ARBA00022692"/>
    </source>
</evidence>
<feature type="transmembrane region" description="Helical" evidence="8">
    <location>
        <begin position="256"/>
        <end position="279"/>
    </location>
</feature>
<evidence type="ECO:0000256" key="3">
    <source>
        <dbReference type="ARBA" id="ARBA00022448"/>
    </source>
</evidence>
<sequence>MGSAVLSGAQRRRPRRIQGELALLAPAALLLAVGLAIPLGLSVWLSVVDTTGGVNGYVWLFSNPVYLEITLRTFSTAALTALVCLALGYPYAYAMLTAGPKMRVFLLGCVVLPLMISVLVIAFAWLVILQPGGLASKLFPLGLGDGLLGTLPAVVLGLTHILIPYMILPLYTTMRSVDPKLVPAAMGLGATRTRAFWTVFVPLTIPGIASGVVFVFVFSLGFYVLPQLLGSPRQALIGQTIHTQVNDLLAWGRAGALAVVLILGTAAVFALLTGVVRIVGANRRGGRS</sequence>
<dbReference type="PANTHER" id="PTHR42929:SF5">
    <property type="entry name" value="ABC TRANSPORTER PERMEASE PROTEIN"/>
    <property type="match status" value="1"/>
</dbReference>
<keyword evidence="11" id="KW-1185">Reference proteome</keyword>
<dbReference type="CDD" id="cd06261">
    <property type="entry name" value="TM_PBP2"/>
    <property type="match status" value="1"/>
</dbReference>
<name>A0ABY2S714_9PSEU</name>
<dbReference type="PROSITE" id="PS50928">
    <property type="entry name" value="ABC_TM1"/>
    <property type="match status" value="1"/>
</dbReference>
<dbReference type="EMBL" id="SWMS01000004">
    <property type="protein sequence ID" value="TKG71695.1"/>
    <property type="molecule type" value="Genomic_DNA"/>
</dbReference>
<dbReference type="Pfam" id="PF00528">
    <property type="entry name" value="BPD_transp_1"/>
    <property type="match status" value="1"/>
</dbReference>
<dbReference type="Proteomes" id="UP000309992">
    <property type="component" value="Unassembled WGS sequence"/>
</dbReference>
<dbReference type="Gene3D" id="1.10.3720.10">
    <property type="entry name" value="MetI-like"/>
    <property type="match status" value="1"/>
</dbReference>
<dbReference type="SUPFAM" id="SSF161098">
    <property type="entry name" value="MetI-like"/>
    <property type="match status" value="1"/>
</dbReference>
<organism evidence="10 11">
    <name type="scientific">Prauserella endophytica</name>
    <dbReference type="NCBI Taxonomy" id="1592324"/>
    <lineage>
        <taxon>Bacteria</taxon>
        <taxon>Bacillati</taxon>
        <taxon>Actinomycetota</taxon>
        <taxon>Actinomycetes</taxon>
        <taxon>Pseudonocardiales</taxon>
        <taxon>Pseudonocardiaceae</taxon>
        <taxon>Prauserella</taxon>
        <taxon>Prauserella coralliicola group</taxon>
    </lineage>
</organism>
<protein>
    <submittedName>
        <fullName evidence="10">ABC transporter permease</fullName>
    </submittedName>
</protein>
<keyword evidence="3 8" id="KW-0813">Transport</keyword>
<accession>A0ABY2S714</accession>
<gene>
    <name evidence="10" type="ORF">FCN18_09260</name>
</gene>
<evidence type="ECO:0000256" key="6">
    <source>
        <dbReference type="ARBA" id="ARBA00022989"/>
    </source>
</evidence>
<dbReference type="InterPro" id="IPR035906">
    <property type="entry name" value="MetI-like_sf"/>
</dbReference>
<evidence type="ECO:0000256" key="4">
    <source>
        <dbReference type="ARBA" id="ARBA00022475"/>
    </source>
</evidence>
<evidence type="ECO:0000256" key="8">
    <source>
        <dbReference type="RuleBase" id="RU363032"/>
    </source>
</evidence>
<evidence type="ECO:0000313" key="10">
    <source>
        <dbReference type="EMBL" id="TKG71695.1"/>
    </source>
</evidence>
<feature type="transmembrane region" description="Helical" evidence="8">
    <location>
        <begin position="195"/>
        <end position="225"/>
    </location>
</feature>
<keyword evidence="6 8" id="KW-1133">Transmembrane helix</keyword>
<feature type="transmembrane region" description="Helical" evidence="8">
    <location>
        <begin position="65"/>
        <end position="92"/>
    </location>
</feature>
<feature type="transmembrane region" description="Helical" evidence="8">
    <location>
        <begin position="21"/>
        <end position="45"/>
    </location>
</feature>
<dbReference type="PANTHER" id="PTHR42929">
    <property type="entry name" value="INNER MEMBRANE ABC TRANSPORTER PERMEASE PROTEIN YDCU-RELATED-RELATED"/>
    <property type="match status" value="1"/>
</dbReference>